<dbReference type="PANTHER" id="PTHR46173:SF1">
    <property type="entry name" value="CCA TRNA NUCLEOTIDYLTRANSFERASE 1, MITOCHONDRIAL"/>
    <property type="match status" value="1"/>
</dbReference>
<comment type="similarity">
    <text evidence="2 8">Belongs to the tRNA nucleotidyltransferase/poly(A) polymerase family.</text>
</comment>
<keyword evidence="4" id="KW-0819">tRNA processing</keyword>
<dbReference type="InterPro" id="IPR002646">
    <property type="entry name" value="PolA_pol_head_dom"/>
</dbReference>
<sequence>MGTAKHRTPITMKINSPQLQLILTPELRILENYFKSNNFQLRIAGGAVRDLLMGMTPADVDFATDATPEQMKEIFMRENVRIFNKKGEEHGTVSCRINDKENFEITTLRVDILCDGRRAEVEFTTDWQLDANRRDLTINSLFLDTDGTVIDYFGGINDINLRRVVFVGNARQRIQEDYLRILRYFRFFGRVALSCDAHDESTLQAIIENKDGLDSVSGERIWSELKKICVGRLGGEVVTIMLEKCHLSSLLGLPPHCEKRLAEFRKIYDSNIDRFVQPMTLISSLFSNLDDLNVFHLRCKLSNIERLLSQFIIEKRDEMMKTDRSSKNRQFPEKMTLDRRTKVLELAKYCMVNNAVLEELDNWHIPEFPVNGKDLLNFISSGPIMSEVLTTLFIIWRKVFYS</sequence>
<feature type="domain" description="Poly A polymerase head" evidence="9">
    <location>
        <begin position="41"/>
        <end position="164"/>
    </location>
</feature>
<dbReference type="Proteomes" id="UP000274756">
    <property type="component" value="Unassembled WGS sequence"/>
</dbReference>
<dbReference type="GO" id="GO:0000049">
    <property type="term" value="F:tRNA binding"/>
    <property type="evidence" value="ECO:0007669"/>
    <property type="project" value="TreeGrafter"/>
</dbReference>
<dbReference type="InterPro" id="IPR050264">
    <property type="entry name" value="Bact_CCA-adding_enz_type3_sf"/>
</dbReference>
<dbReference type="PANTHER" id="PTHR46173">
    <property type="entry name" value="CCA TRNA NUCLEOTIDYLTRANSFERASE 1, MITOCHONDRIAL"/>
    <property type="match status" value="1"/>
</dbReference>
<dbReference type="SUPFAM" id="SSF81301">
    <property type="entry name" value="Nucleotidyltransferase"/>
    <property type="match status" value="1"/>
</dbReference>
<evidence type="ECO:0000256" key="1">
    <source>
        <dbReference type="ARBA" id="ARBA00001946"/>
    </source>
</evidence>
<keyword evidence="8" id="KW-0694">RNA-binding</keyword>
<evidence type="ECO:0000259" key="9">
    <source>
        <dbReference type="Pfam" id="PF01743"/>
    </source>
</evidence>
<gene>
    <name evidence="10" type="ORF">DME_LOCUS1274</name>
</gene>
<proteinExistence type="inferred from homology"/>
<reference evidence="13" key="1">
    <citation type="submission" date="2017-02" db="UniProtKB">
        <authorList>
            <consortium name="WormBaseParasite"/>
        </authorList>
    </citation>
    <scope>IDENTIFICATION</scope>
</reference>
<keyword evidence="5" id="KW-0548">Nucleotidyltransferase</keyword>
<evidence type="ECO:0000256" key="8">
    <source>
        <dbReference type="RuleBase" id="RU003953"/>
    </source>
</evidence>
<dbReference type="GO" id="GO:0046872">
    <property type="term" value="F:metal ion binding"/>
    <property type="evidence" value="ECO:0007669"/>
    <property type="project" value="UniProtKB-KW"/>
</dbReference>
<evidence type="ECO:0000256" key="7">
    <source>
        <dbReference type="ARBA" id="ARBA00022842"/>
    </source>
</evidence>
<dbReference type="GO" id="GO:1990180">
    <property type="term" value="P:mitochondrial tRNA 3'-end processing"/>
    <property type="evidence" value="ECO:0007669"/>
    <property type="project" value="TreeGrafter"/>
</dbReference>
<dbReference type="Gene3D" id="1.10.3090.10">
    <property type="entry name" value="cca-adding enzyme, domain 2"/>
    <property type="match status" value="1"/>
</dbReference>
<comment type="cofactor">
    <cofactor evidence="1">
        <name>Mg(2+)</name>
        <dbReference type="ChEBI" id="CHEBI:18420"/>
    </cofactor>
</comment>
<reference evidence="10 12" key="2">
    <citation type="submission" date="2018-11" db="EMBL/GenBank/DDBJ databases">
        <authorList>
            <consortium name="Pathogen Informatics"/>
        </authorList>
    </citation>
    <scope>NUCLEOTIDE SEQUENCE [LARGE SCALE GENOMIC DNA]</scope>
</reference>
<dbReference type="EMBL" id="UYYG01000017">
    <property type="protein sequence ID" value="VDN51301.1"/>
    <property type="molecule type" value="Genomic_DNA"/>
</dbReference>
<accession>A0A0N4UGK5</accession>
<dbReference type="SUPFAM" id="SSF81891">
    <property type="entry name" value="Poly A polymerase C-terminal region-like"/>
    <property type="match status" value="1"/>
</dbReference>
<protein>
    <submittedName>
        <fullName evidence="13">CCA tRNA nucleotidyltransferase 1, mitochondrial</fullName>
    </submittedName>
</protein>
<evidence type="ECO:0000313" key="10">
    <source>
        <dbReference type="EMBL" id="VDN51301.1"/>
    </source>
</evidence>
<evidence type="ECO:0000313" key="13">
    <source>
        <dbReference type="WBParaSite" id="DME_0000663001-mRNA-1"/>
    </source>
</evidence>
<dbReference type="Proteomes" id="UP000038040">
    <property type="component" value="Unplaced"/>
</dbReference>
<dbReference type="GO" id="GO:0001680">
    <property type="term" value="P:tRNA 3'-terminal CCA addition"/>
    <property type="evidence" value="ECO:0007669"/>
    <property type="project" value="TreeGrafter"/>
</dbReference>
<evidence type="ECO:0000256" key="2">
    <source>
        <dbReference type="ARBA" id="ARBA00007265"/>
    </source>
</evidence>
<evidence type="ECO:0000256" key="3">
    <source>
        <dbReference type="ARBA" id="ARBA00022679"/>
    </source>
</evidence>
<evidence type="ECO:0000313" key="12">
    <source>
        <dbReference type="Proteomes" id="UP000274756"/>
    </source>
</evidence>
<evidence type="ECO:0000256" key="6">
    <source>
        <dbReference type="ARBA" id="ARBA00022723"/>
    </source>
</evidence>
<keyword evidence="6" id="KW-0479">Metal-binding</keyword>
<organism evidence="11 13">
    <name type="scientific">Dracunculus medinensis</name>
    <name type="common">Guinea worm</name>
    <dbReference type="NCBI Taxonomy" id="318479"/>
    <lineage>
        <taxon>Eukaryota</taxon>
        <taxon>Metazoa</taxon>
        <taxon>Ecdysozoa</taxon>
        <taxon>Nematoda</taxon>
        <taxon>Chromadorea</taxon>
        <taxon>Rhabditida</taxon>
        <taxon>Spirurina</taxon>
        <taxon>Dracunculoidea</taxon>
        <taxon>Dracunculidae</taxon>
        <taxon>Dracunculus</taxon>
    </lineage>
</organism>
<name>A0A0N4UGK5_DRAME</name>
<keyword evidence="3 8" id="KW-0808">Transferase</keyword>
<dbReference type="CDD" id="cd05398">
    <property type="entry name" value="NT_ClassII-CCAase"/>
    <property type="match status" value="1"/>
</dbReference>
<dbReference type="GO" id="GO:0016779">
    <property type="term" value="F:nucleotidyltransferase activity"/>
    <property type="evidence" value="ECO:0007669"/>
    <property type="project" value="UniProtKB-KW"/>
</dbReference>
<dbReference type="STRING" id="318479.A0A0N4UGK5"/>
<dbReference type="OrthoDB" id="445712at2759"/>
<dbReference type="WBParaSite" id="DME_0000663001-mRNA-1">
    <property type="protein sequence ID" value="DME_0000663001-mRNA-1"/>
    <property type="gene ID" value="DME_0000663001"/>
</dbReference>
<dbReference type="InterPro" id="IPR043519">
    <property type="entry name" value="NT_sf"/>
</dbReference>
<keyword evidence="12" id="KW-1185">Reference proteome</keyword>
<evidence type="ECO:0000313" key="11">
    <source>
        <dbReference type="Proteomes" id="UP000038040"/>
    </source>
</evidence>
<evidence type="ECO:0000256" key="4">
    <source>
        <dbReference type="ARBA" id="ARBA00022694"/>
    </source>
</evidence>
<dbReference type="Gene3D" id="3.30.460.10">
    <property type="entry name" value="Beta Polymerase, domain 2"/>
    <property type="match status" value="1"/>
</dbReference>
<evidence type="ECO:0000256" key="5">
    <source>
        <dbReference type="ARBA" id="ARBA00022695"/>
    </source>
</evidence>
<dbReference type="Pfam" id="PF01743">
    <property type="entry name" value="PolyA_pol"/>
    <property type="match status" value="1"/>
</dbReference>
<dbReference type="AlphaFoldDB" id="A0A0N4UGK5"/>
<dbReference type="GO" id="GO:0005739">
    <property type="term" value="C:mitochondrion"/>
    <property type="evidence" value="ECO:0007669"/>
    <property type="project" value="TreeGrafter"/>
</dbReference>
<keyword evidence="7" id="KW-0460">Magnesium</keyword>